<feature type="compositionally biased region" description="Polar residues" evidence="1">
    <location>
        <begin position="170"/>
        <end position="184"/>
    </location>
</feature>
<feature type="compositionally biased region" description="Polar residues" evidence="1">
    <location>
        <begin position="683"/>
        <end position="692"/>
    </location>
</feature>
<dbReference type="PANTHER" id="PTHR34281:SF7">
    <property type="entry name" value="PROTEIN EARLY FLOWERING 3"/>
    <property type="match status" value="1"/>
</dbReference>
<gene>
    <name evidence="2" type="ORF">FH972_003618</name>
</gene>
<dbReference type="InterPro" id="IPR039319">
    <property type="entry name" value="ELF3-like"/>
</dbReference>
<keyword evidence="3" id="KW-1185">Reference proteome</keyword>
<feature type="compositionally biased region" description="Polar residues" evidence="1">
    <location>
        <begin position="234"/>
        <end position="266"/>
    </location>
</feature>
<dbReference type="AlphaFoldDB" id="A0A5N6QKY5"/>
<dbReference type="Proteomes" id="UP000327013">
    <property type="component" value="Chromosome 1"/>
</dbReference>
<protein>
    <recommendedName>
        <fullName evidence="4">Protein EARLY FLOWERING 3</fullName>
    </recommendedName>
</protein>
<feature type="region of interest" description="Disordered" evidence="1">
    <location>
        <begin position="157"/>
        <end position="191"/>
    </location>
</feature>
<proteinExistence type="predicted"/>
<organism evidence="2 3">
    <name type="scientific">Carpinus fangiana</name>
    <dbReference type="NCBI Taxonomy" id="176857"/>
    <lineage>
        <taxon>Eukaryota</taxon>
        <taxon>Viridiplantae</taxon>
        <taxon>Streptophyta</taxon>
        <taxon>Embryophyta</taxon>
        <taxon>Tracheophyta</taxon>
        <taxon>Spermatophyta</taxon>
        <taxon>Magnoliopsida</taxon>
        <taxon>eudicotyledons</taxon>
        <taxon>Gunneridae</taxon>
        <taxon>Pentapetalae</taxon>
        <taxon>rosids</taxon>
        <taxon>fabids</taxon>
        <taxon>Fagales</taxon>
        <taxon>Betulaceae</taxon>
        <taxon>Carpinus</taxon>
    </lineage>
</organism>
<dbReference type="EMBL" id="CM017321">
    <property type="protein sequence ID" value="KAE7999150.1"/>
    <property type="molecule type" value="Genomic_DNA"/>
</dbReference>
<reference evidence="2 3" key="1">
    <citation type="submission" date="2019-06" db="EMBL/GenBank/DDBJ databases">
        <title>A chromosomal-level reference genome of Carpinus fangiana (Coryloideae, Betulaceae).</title>
        <authorList>
            <person name="Yang X."/>
            <person name="Wang Z."/>
            <person name="Zhang L."/>
            <person name="Hao G."/>
            <person name="Liu J."/>
            <person name="Yang Y."/>
        </authorList>
    </citation>
    <scope>NUCLEOTIDE SEQUENCE [LARGE SCALE GENOMIC DNA]</scope>
    <source>
        <strain evidence="2">Cfa_2016G</strain>
        <tissue evidence="2">Leaf</tissue>
    </source>
</reference>
<dbReference type="GO" id="GO:2000028">
    <property type="term" value="P:regulation of photoperiodism, flowering"/>
    <property type="evidence" value="ECO:0007669"/>
    <property type="project" value="InterPro"/>
</dbReference>
<dbReference type="OrthoDB" id="1939092at2759"/>
<evidence type="ECO:0000313" key="2">
    <source>
        <dbReference type="EMBL" id="KAE7999151.1"/>
    </source>
</evidence>
<feature type="region of interest" description="Disordered" evidence="1">
    <location>
        <begin position="228"/>
        <end position="310"/>
    </location>
</feature>
<feature type="compositionally biased region" description="Basic and acidic residues" evidence="1">
    <location>
        <begin position="267"/>
        <end position="284"/>
    </location>
</feature>
<dbReference type="PANTHER" id="PTHR34281">
    <property type="entry name" value="PROTEIN EARLY FLOWERING 3"/>
    <property type="match status" value="1"/>
</dbReference>
<accession>A0A5N6QKY5</accession>
<feature type="compositionally biased region" description="Polar residues" evidence="1">
    <location>
        <begin position="285"/>
        <end position="304"/>
    </location>
</feature>
<dbReference type="EMBL" id="CM017321">
    <property type="protein sequence ID" value="KAE7999151.1"/>
    <property type="molecule type" value="Genomic_DNA"/>
</dbReference>
<feature type="region of interest" description="Disordered" evidence="1">
    <location>
        <begin position="679"/>
        <end position="699"/>
    </location>
</feature>
<evidence type="ECO:0000256" key="1">
    <source>
        <dbReference type="SAM" id="MobiDB-lite"/>
    </source>
</evidence>
<evidence type="ECO:0000313" key="3">
    <source>
        <dbReference type="Proteomes" id="UP000327013"/>
    </source>
</evidence>
<evidence type="ECO:0008006" key="4">
    <source>
        <dbReference type="Google" id="ProtNLM"/>
    </source>
</evidence>
<name>A0A5N6QKY5_9ROSI</name>
<sequence>MRGRKDEEKLISPMFPRLHVNDTEKGGPRAPPRNKMALYEQLSIPSQGFTSGSASMLPILPSNGGSLTPLMSSSYVGAHQRSMFTPIGNSPSPSHLAEKLHSYSFSRVKSDTVMASHEQNSMKPTTYRSFNATGLSSSTLKCESSQSYNFSNFKNFSSKKPGDEDGRVPTTGQGITPHCGNSQYRRGREKPPRLSLSSLVKHQNVCDKNINGDGTIDLKSIGFLRKQTGEDSKVSPSNQDPVERSASITSSRNNLVDTSSIPSTKVKNSESLKRKRASSDRENRSSSVDNLNRLQGTNAQSQQVYVPVKDKTAARDDMVVPKIGVSKEHVSKLRSESCSRPSVGDDYRSLNVFVSGSEYCEDKRCGSVEVANRHDNVSDADMVETMSAVDISPDDVVGVMGEKLFWKARSSIVNQQRVFALQVFELHRLIKVQRMIAGSPQLLLDDNLYLGKRSTKVSPVKELLSEYVAEPPAPLIVKANDDYMKSNPKDHEYTDESAVGKFPLPFVNDDNSKGLATHQSNDGLHLANPPLTPLTTSTKPAPWCFHPPPGNQWLVPAMSPSEGLIYKPYMGPCLPTSAFMLNTAYGVPASHQGFGILPGTPPLGQTYFSLYGLPVMNKSLSSSGVDETSPFAGAQSNGPDNQLMIGDINFSIPQQSSCNMSSEVTRAISCHAGKFPASKESELQGSAASSPSYRAKGDDALPLFPTTSTVRALDQNVQTSEHRTQVIKVVPHNPRSATESAFRIFRSIQEERKQL</sequence>